<gene>
    <name evidence="2" type="ORF">CLV41_11918</name>
</gene>
<sequence length="134" mass="14546">MRNILLALCLLIPTSVKADGLGFMTPSKNIYCNGGVTGGGHLYCTIINRGGPIPLPKPASCNGYWGHEFYIEASGNVKMICSQRLESVDYTDIAHYGVSGEFGSVNCRSERTGFTCSNADGHGFFLSRRKQLVF</sequence>
<feature type="signal peptide" evidence="1">
    <location>
        <begin position="1"/>
        <end position="18"/>
    </location>
</feature>
<dbReference type="Pfam" id="PF20341">
    <property type="entry name" value="DUF6636"/>
    <property type="match status" value="1"/>
</dbReference>
<keyword evidence="3" id="KW-1185">Reference proteome</keyword>
<feature type="chain" id="PRO_5015715950" evidence="1">
    <location>
        <begin position="19"/>
        <end position="134"/>
    </location>
</feature>
<evidence type="ECO:0000313" key="3">
    <source>
        <dbReference type="Proteomes" id="UP000236959"/>
    </source>
</evidence>
<dbReference type="AlphaFoldDB" id="A0A2S3UJR6"/>
<protein>
    <submittedName>
        <fullName evidence="2">Uncharacterized protein</fullName>
    </submittedName>
</protein>
<dbReference type="InterPro" id="IPR046576">
    <property type="entry name" value="DUF6636"/>
</dbReference>
<keyword evidence="1" id="KW-0732">Signal</keyword>
<reference evidence="2 3" key="1">
    <citation type="submission" date="2018-01" db="EMBL/GenBank/DDBJ databases">
        <title>Genomic Encyclopedia of Archaeal and Bacterial Type Strains, Phase II (KMG-II): from individual species to whole genera.</title>
        <authorList>
            <person name="Goeker M."/>
        </authorList>
    </citation>
    <scope>NUCLEOTIDE SEQUENCE [LARGE SCALE GENOMIC DNA]</scope>
    <source>
        <strain evidence="2 3">DSM 17023</strain>
    </source>
</reference>
<evidence type="ECO:0000313" key="2">
    <source>
        <dbReference type="EMBL" id="POF27937.1"/>
    </source>
</evidence>
<dbReference type="RefSeq" id="WP_408014295.1">
    <property type="nucleotide sequence ID" value="NZ_PPCN01000019.1"/>
</dbReference>
<dbReference type="Proteomes" id="UP000236959">
    <property type="component" value="Unassembled WGS sequence"/>
</dbReference>
<name>A0A2S3UJR6_9HYPH</name>
<dbReference type="EMBL" id="PPCN01000019">
    <property type="protein sequence ID" value="POF27937.1"/>
    <property type="molecule type" value="Genomic_DNA"/>
</dbReference>
<organism evidence="2 3">
    <name type="scientific">Roseibium marinum</name>
    <dbReference type="NCBI Taxonomy" id="281252"/>
    <lineage>
        <taxon>Bacteria</taxon>
        <taxon>Pseudomonadati</taxon>
        <taxon>Pseudomonadota</taxon>
        <taxon>Alphaproteobacteria</taxon>
        <taxon>Hyphomicrobiales</taxon>
        <taxon>Stappiaceae</taxon>
        <taxon>Roseibium</taxon>
    </lineage>
</organism>
<accession>A0A2S3UJR6</accession>
<comment type="caution">
    <text evidence="2">The sequence shown here is derived from an EMBL/GenBank/DDBJ whole genome shotgun (WGS) entry which is preliminary data.</text>
</comment>
<evidence type="ECO:0000256" key="1">
    <source>
        <dbReference type="SAM" id="SignalP"/>
    </source>
</evidence>
<proteinExistence type="predicted"/>